<feature type="region of interest" description="Disordered" evidence="1">
    <location>
        <begin position="27"/>
        <end position="50"/>
    </location>
</feature>
<evidence type="ECO:0000313" key="3">
    <source>
        <dbReference type="Proteomes" id="UP001066276"/>
    </source>
</evidence>
<evidence type="ECO:0000313" key="2">
    <source>
        <dbReference type="EMBL" id="KAJ1080134.1"/>
    </source>
</evidence>
<dbReference type="EMBL" id="JANPWB010000016">
    <property type="protein sequence ID" value="KAJ1080134.1"/>
    <property type="molecule type" value="Genomic_DNA"/>
</dbReference>
<protein>
    <submittedName>
        <fullName evidence="2">Uncharacterized protein</fullName>
    </submittedName>
</protein>
<name>A0AAV7KQG4_PLEWA</name>
<reference evidence="2" key="1">
    <citation type="journal article" date="2022" name="bioRxiv">
        <title>Sequencing and chromosome-scale assembly of the giantPleurodeles waltlgenome.</title>
        <authorList>
            <person name="Brown T."/>
            <person name="Elewa A."/>
            <person name="Iarovenko S."/>
            <person name="Subramanian E."/>
            <person name="Araus A.J."/>
            <person name="Petzold A."/>
            <person name="Susuki M."/>
            <person name="Suzuki K.-i.T."/>
            <person name="Hayashi T."/>
            <person name="Toyoda A."/>
            <person name="Oliveira C."/>
            <person name="Osipova E."/>
            <person name="Leigh N.D."/>
            <person name="Simon A."/>
            <person name="Yun M.H."/>
        </authorList>
    </citation>
    <scope>NUCLEOTIDE SEQUENCE</scope>
    <source>
        <strain evidence="2">20211129_DDA</strain>
        <tissue evidence="2">Liver</tissue>
    </source>
</reference>
<organism evidence="2 3">
    <name type="scientific">Pleurodeles waltl</name>
    <name type="common">Iberian ribbed newt</name>
    <dbReference type="NCBI Taxonomy" id="8319"/>
    <lineage>
        <taxon>Eukaryota</taxon>
        <taxon>Metazoa</taxon>
        <taxon>Chordata</taxon>
        <taxon>Craniata</taxon>
        <taxon>Vertebrata</taxon>
        <taxon>Euteleostomi</taxon>
        <taxon>Amphibia</taxon>
        <taxon>Batrachia</taxon>
        <taxon>Caudata</taxon>
        <taxon>Salamandroidea</taxon>
        <taxon>Salamandridae</taxon>
        <taxon>Pleurodelinae</taxon>
        <taxon>Pleurodeles</taxon>
    </lineage>
</organism>
<dbReference type="AlphaFoldDB" id="A0AAV7KQG4"/>
<accession>A0AAV7KQG4</accession>
<sequence>MQCSGDAPEASRAPYEASALTASCPCSQGPSPAFPRNSQPLSERLNTQKSGGLIKALSEQSVNVVLTSGPSPVRRALGPPFITLYGSPGLRRLRRHVCGSVEVTPPTDTRDGWLYSL</sequence>
<keyword evidence="3" id="KW-1185">Reference proteome</keyword>
<proteinExistence type="predicted"/>
<gene>
    <name evidence="2" type="ORF">NDU88_000354</name>
</gene>
<dbReference type="Proteomes" id="UP001066276">
    <property type="component" value="Chromosome 12"/>
</dbReference>
<comment type="caution">
    <text evidence="2">The sequence shown here is derived from an EMBL/GenBank/DDBJ whole genome shotgun (WGS) entry which is preliminary data.</text>
</comment>
<evidence type="ECO:0000256" key="1">
    <source>
        <dbReference type="SAM" id="MobiDB-lite"/>
    </source>
</evidence>